<evidence type="ECO:0000313" key="1">
    <source>
        <dbReference type="EMBL" id="CAH7665827.1"/>
    </source>
</evidence>
<protein>
    <submittedName>
        <fullName evidence="1">Uncharacterized protein</fullName>
    </submittedName>
</protein>
<organism evidence="1 2">
    <name type="scientific">Phakopsora pachyrhizi</name>
    <name type="common">Asian soybean rust disease fungus</name>
    <dbReference type="NCBI Taxonomy" id="170000"/>
    <lineage>
        <taxon>Eukaryota</taxon>
        <taxon>Fungi</taxon>
        <taxon>Dikarya</taxon>
        <taxon>Basidiomycota</taxon>
        <taxon>Pucciniomycotina</taxon>
        <taxon>Pucciniomycetes</taxon>
        <taxon>Pucciniales</taxon>
        <taxon>Phakopsoraceae</taxon>
        <taxon>Phakopsora</taxon>
    </lineage>
</organism>
<proteinExistence type="predicted"/>
<accession>A0AAV0ADE6</accession>
<sequence>MHTVIWSIKIIDSFSGMACLASTVASILPEQSGRQINNSQPSSVARPIKWEVSAHTKNYNPHRFITFNYTISPINIQPTFAVTAAPLVERAEVKAAQGDTLEKRFGCIDPLVSVDVLNRGNGARGSLLDVNILNGFLKDAQKKSQVRFHKQSSMTLF</sequence>
<evidence type="ECO:0000313" key="2">
    <source>
        <dbReference type="Proteomes" id="UP001153365"/>
    </source>
</evidence>
<gene>
    <name evidence="1" type="ORF">PPACK8108_LOCUS115</name>
</gene>
<comment type="caution">
    <text evidence="1">The sequence shown here is derived from an EMBL/GenBank/DDBJ whole genome shotgun (WGS) entry which is preliminary data.</text>
</comment>
<name>A0AAV0ADE6_PHAPC</name>
<dbReference type="EMBL" id="CALTRL010000008">
    <property type="protein sequence ID" value="CAH7665827.1"/>
    <property type="molecule type" value="Genomic_DNA"/>
</dbReference>
<dbReference type="Proteomes" id="UP001153365">
    <property type="component" value="Unassembled WGS sequence"/>
</dbReference>
<reference evidence="1" key="1">
    <citation type="submission" date="2022-06" db="EMBL/GenBank/DDBJ databases">
        <authorList>
            <consortium name="SYNGENTA / RWTH Aachen University"/>
        </authorList>
    </citation>
    <scope>NUCLEOTIDE SEQUENCE</scope>
</reference>
<keyword evidence="2" id="KW-1185">Reference proteome</keyword>
<dbReference type="AlphaFoldDB" id="A0AAV0ADE6"/>